<dbReference type="InterPro" id="IPR018946">
    <property type="entry name" value="PhoD-like_MPP"/>
</dbReference>
<evidence type="ECO:0000313" key="4">
    <source>
        <dbReference type="EMBL" id="ANN70876.1"/>
    </source>
</evidence>
<dbReference type="Proteomes" id="UP000092213">
    <property type="component" value="Chromosome"/>
</dbReference>
<dbReference type="PANTHER" id="PTHR43606">
    <property type="entry name" value="PHOSPHATASE, PUTATIVE (AFU_ORTHOLOGUE AFUA_6G08710)-RELATED"/>
    <property type="match status" value="1"/>
</dbReference>
<dbReference type="Pfam" id="PF16655">
    <property type="entry name" value="PhoD_N"/>
    <property type="match status" value="1"/>
</dbReference>
<evidence type="ECO:0000313" key="5">
    <source>
        <dbReference type="Proteomes" id="UP000092213"/>
    </source>
</evidence>
<proteinExistence type="predicted"/>
<dbReference type="PANTHER" id="PTHR43606:SF2">
    <property type="entry name" value="ALKALINE PHOSPHATASE FAMILY PROTEIN (AFU_ORTHOLOGUE AFUA_5G03860)"/>
    <property type="match status" value="1"/>
</dbReference>
<dbReference type="RefSeq" id="WP_066668441.1">
    <property type="nucleotide sequence ID" value="NZ_CP016171.1"/>
</dbReference>
<dbReference type="SUPFAM" id="SSF56300">
    <property type="entry name" value="Metallo-dependent phosphatases"/>
    <property type="match status" value="1"/>
</dbReference>
<evidence type="ECO:0000259" key="3">
    <source>
        <dbReference type="Pfam" id="PF16655"/>
    </source>
</evidence>
<dbReference type="EMBL" id="CP016171">
    <property type="protein sequence ID" value="ANN70876.1"/>
    <property type="molecule type" value="Genomic_DNA"/>
</dbReference>
<dbReference type="InterPro" id="IPR032093">
    <property type="entry name" value="PhoD_N"/>
</dbReference>
<evidence type="ECO:0000256" key="1">
    <source>
        <dbReference type="SAM" id="MobiDB-lite"/>
    </source>
</evidence>
<dbReference type="InterPro" id="IPR038607">
    <property type="entry name" value="PhoD-like_sf"/>
</dbReference>
<gene>
    <name evidence="4" type="ORF">BAU08_05605</name>
</gene>
<feature type="compositionally biased region" description="Low complexity" evidence="1">
    <location>
        <begin position="38"/>
        <end position="48"/>
    </location>
</feature>
<dbReference type="Pfam" id="PF09423">
    <property type="entry name" value="PhoD"/>
    <property type="match status" value="1"/>
</dbReference>
<accession>A0A193FUL7</accession>
<organism evidence="4 5">
    <name type="scientific">Bordetella bronchialis</name>
    <dbReference type="NCBI Taxonomy" id="463025"/>
    <lineage>
        <taxon>Bacteria</taxon>
        <taxon>Pseudomonadati</taxon>
        <taxon>Pseudomonadota</taxon>
        <taxon>Betaproteobacteria</taxon>
        <taxon>Burkholderiales</taxon>
        <taxon>Alcaligenaceae</taxon>
        <taxon>Bordetella</taxon>
    </lineage>
</organism>
<feature type="region of interest" description="Disordered" evidence="1">
    <location>
        <begin position="30"/>
        <end position="63"/>
    </location>
</feature>
<dbReference type="InterPro" id="IPR029052">
    <property type="entry name" value="Metallo-depent_PP-like"/>
</dbReference>
<dbReference type="CDD" id="cd07389">
    <property type="entry name" value="MPP_PhoD"/>
    <property type="match status" value="1"/>
</dbReference>
<dbReference type="Gene3D" id="3.60.21.70">
    <property type="entry name" value="PhoD-like phosphatase"/>
    <property type="match status" value="1"/>
</dbReference>
<dbReference type="AlphaFoldDB" id="A0A193FUL7"/>
<evidence type="ECO:0000259" key="2">
    <source>
        <dbReference type="Pfam" id="PF09423"/>
    </source>
</evidence>
<sequence>MDRRDFLKWGSFITVSVAMAGTLTACGGGSDDDDDAAASDPAAGNPPATNVSFAQGVASGDPKPDSVVLWTRVDGANGADPVKLTVQVATDEGFTNLLVNDAIEADPSWDYTVRHKVMGLNPATTYFYRFIAGTANSTAGRTKTAPAEGAGVAQLKFAFISCQDWNANHWAAFDELVKEDLDFVVHVGDYIYETLPAHVLIGQTEKAHAALALPNGTGMADGSVYATTVNDYRALYKSYRSDPRLQALHARFPVIAIWDDHEFSDDSWQDRQTYTPTDDQTEQVARRRSANQAWFEFMPADVTLDLNNPSFENIQIYRAFTFGTLATLVMTDERLYRDDHVIPESVTGGFLGSRYLVGRDTLAAAEQAKIGAGGTQSMLGATQLAWWKDQMLGSKSKTAWRLWGNEVSLLRMQVDGLEAVSQLVTDAIVATDAEDLAPLRDSAILPAVRLDIAAIKASGTLPGAFSHIHALFDGVFGVALVNASVAAINAMLPPVSFLNVILFDADQWDGYNSERKDMMAFLRDNTIPNVVALTGDIHAFFAGAVMDDFDAATPMPVMVDLVTAGVSSTSLFKFYVDEIHAVPELAGLQPLVYQNVTNKLNGTMSSNNAWLKYVDTDAQGYAVVTLTADKLTCQFNKMKPLVNGELPAAPTVAGTTTVTVDTGVAAVTVSA</sequence>
<dbReference type="Gene3D" id="2.60.40.380">
    <property type="entry name" value="Purple acid phosphatase-like, N-terminal"/>
    <property type="match status" value="1"/>
</dbReference>
<feature type="domain" description="PhoD-like phosphatase metallophosphatase" evidence="2">
    <location>
        <begin position="157"/>
        <end position="635"/>
    </location>
</feature>
<feature type="domain" description="Phospholipase D N-terminal" evidence="3">
    <location>
        <begin position="55"/>
        <end position="144"/>
    </location>
</feature>
<name>A0A193FUL7_9BORD</name>
<dbReference type="STRING" id="463025.BAU08_05605"/>
<dbReference type="InterPro" id="IPR052900">
    <property type="entry name" value="Phospholipid_Metab_Enz"/>
</dbReference>
<protein>
    <submittedName>
        <fullName evidence="4">Metallophosphatase</fullName>
    </submittedName>
</protein>
<dbReference type="PROSITE" id="PS51257">
    <property type="entry name" value="PROKAR_LIPOPROTEIN"/>
    <property type="match status" value="1"/>
</dbReference>
<reference evidence="4 5" key="1">
    <citation type="submission" date="2016-06" db="EMBL/GenBank/DDBJ databases">
        <title>Complete genome sequences of Bordetella bronchialis and Bordetella flabilis.</title>
        <authorList>
            <person name="LiPuma J.J."/>
            <person name="Spilker T."/>
        </authorList>
    </citation>
    <scope>NUCLEOTIDE SEQUENCE [LARGE SCALE GENOMIC DNA]</scope>
    <source>
        <strain evidence="4 5">AU17976</strain>
    </source>
</reference>